<gene>
    <name evidence="3" type="ORF">WMSIL1_LOCUS8653</name>
</gene>
<feature type="compositionally biased region" description="Basic residues" evidence="1">
    <location>
        <begin position="53"/>
        <end position="76"/>
    </location>
</feature>
<proteinExistence type="predicted"/>
<feature type="compositionally biased region" description="Polar residues" evidence="1">
    <location>
        <begin position="268"/>
        <end position="289"/>
    </location>
</feature>
<feature type="chain" id="PRO_5021955564" description="DUF148 domain-containing protein" evidence="2">
    <location>
        <begin position="21"/>
        <end position="364"/>
    </location>
</feature>
<evidence type="ECO:0000256" key="1">
    <source>
        <dbReference type="SAM" id="MobiDB-lite"/>
    </source>
</evidence>
<accession>A0A564YSW6</accession>
<feature type="region of interest" description="Disordered" evidence="1">
    <location>
        <begin position="145"/>
        <end position="170"/>
    </location>
</feature>
<feature type="signal peptide" evidence="2">
    <location>
        <begin position="1"/>
        <end position="20"/>
    </location>
</feature>
<feature type="region of interest" description="Disordered" evidence="1">
    <location>
        <begin position="34"/>
        <end position="76"/>
    </location>
</feature>
<dbReference type="PROSITE" id="PS51257">
    <property type="entry name" value="PROKAR_LIPOPROTEIN"/>
    <property type="match status" value="1"/>
</dbReference>
<dbReference type="EMBL" id="CABIJS010000333">
    <property type="protein sequence ID" value="VUZ49654.1"/>
    <property type="molecule type" value="Genomic_DNA"/>
</dbReference>
<organism evidence="3 4">
    <name type="scientific">Hymenolepis diminuta</name>
    <name type="common">Rat tapeworm</name>
    <dbReference type="NCBI Taxonomy" id="6216"/>
    <lineage>
        <taxon>Eukaryota</taxon>
        <taxon>Metazoa</taxon>
        <taxon>Spiralia</taxon>
        <taxon>Lophotrochozoa</taxon>
        <taxon>Platyhelminthes</taxon>
        <taxon>Cestoda</taxon>
        <taxon>Eucestoda</taxon>
        <taxon>Cyclophyllidea</taxon>
        <taxon>Hymenolepididae</taxon>
        <taxon>Hymenolepis</taxon>
    </lineage>
</organism>
<evidence type="ECO:0000256" key="2">
    <source>
        <dbReference type="SAM" id="SignalP"/>
    </source>
</evidence>
<protein>
    <recommendedName>
        <fullName evidence="5">DUF148 domain-containing protein</fullName>
    </recommendedName>
</protein>
<keyword evidence="4" id="KW-1185">Reference proteome</keyword>
<dbReference type="Proteomes" id="UP000321570">
    <property type="component" value="Unassembled WGS sequence"/>
</dbReference>
<dbReference type="AlphaFoldDB" id="A0A564YSW6"/>
<reference evidence="3 4" key="1">
    <citation type="submission" date="2019-07" db="EMBL/GenBank/DDBJ databases">
        <authorList>
            <person name="Jastrzebski P J."/>
            <person name="Paukszto L."/>
            <person name="Jastrzebski P J."/>
        </authorList>
    </citation>
    <scope>NUCLEOTIDE SEQUENCE [LARGE SCALE GENOMIC DNA]</scope>
    <source>
        <strain evidence="3 4">WMS-il1</strain>
    </source>
</reference>
<keyword evidence="2" id="KW-0732">Signal</keyword>
<feature type="region of interest" description="Disordered" evidence="1">
    <location>
        <begin position="254"/>
        <end position="290"/>
    </location>
</feature>
<name>A0A564YSW6_HYMDI</name>
<evidence type="ECO:0008006" key="5">
    <source>
        <dbReference type="Google" id="ProtNLM"/>
    </source>
</evidence>
<sequence length="364" mass="42572">MKGLLITVFFFILFVVLISCSPIPKNENSLQVQRIKKTKPDVHTKRSISILKKSPRKRKSKLPKKSNKSSFRRRRGLKIMKAEVKGNKLNNTIEEQTTTEPILITIENANYTTTPEPETFFSTQNTYLPTNFTEMETEITISPAATTAKSKTEKSEIKKKKNICRNRDNQQRGFEDESITYYPGTHDPILFPIIPLQQTGQINPVEYKFLNPLLPVYDQVFQWHYEPWPYFHHDDWKDSEWLARDRKPKTCKCKNKKKKKEPAGDSLRTVTVTTQKLTSSPGNAKSQKVTTEDMTKTTILLLYEEIWNELKILIEEYHNQMRTESNPELRKRLAKQMKKTLEDDVNYLKNLTKIDSLDENLKKI</sequence>
<evidence type="ECO:0000313" key="3">
    <source>
        <dbReference type="EMBL" id="VUZ49654.1"/>
    </source>
</evidence>
<evidence type="ECO:0000313" key="4">
    <source>
        <dbReference type="Proteomes" id="UP000321570"/>
    </source>
</evidence>